<feature type="transmembrane region" description="Helical" evidence="6">
    <location>
        <begin position="310"/>
        <end position="329"/>
    </location>
</feature>
<feature type="transmembrane region" description="Helical" evidence="6">
    <location>
        <begin position="23"/>
        <end position="48"/>
    </location>
</feature>
<feature type="transmembrane region" description="Helical" evidence="6">
    <location>
        <begin position="127"/>
        <end position="151"/>
    </location>
</feature>
<proteinExistence type="inferred from homology"/>
<keyword evidence="8" id="KW-1185">Reference proteome</keyword>
<evidence type="ECO:0000256" key="4">
    <source>
        <dbReference type="ARBA" id="ARBA00022989"/>
    </source>
</evidence>
<keyword evidence="4 6" id="KW-1133">Transmembrane helix</keyword>
<feature type="transmembrane region" description="Helical" evidence="6">
    <location>
        <begin position="196"/>
        <end position="215"/>
    </location>
</feature>
<dbReference type="CDD" id="cd11484">
    <property type="entry name" value="SLC-NCS1sbd_CobB-like"/>
    <property type="match status" value="1"/>
</dbReference>
<keyword evidence="5 6" id="KW-0472">Membrane</keyword>
<comment type="subcellular location">
    <subcellularLocation>
        <location evidence="1">Membrane</location>
        <topology evidence="1">Multi-pass membrane protein</topology>
    </subcellularLocation>
</comment>
<evidence type="ECO:0000256" key="6">
    <source>
        <dbReference type="SAM" id="Phobius"/>
    </source>
</evidence>
<organism evidence="7 8">
    <name type="scientific">Kribbella shirazensis</name>
    <dbReference type="NCBI Taxonomy" id="1105143"/>
    <lineage>
        <taxon>Bacteria</taxon>
        <taxon>Bacillati</taxon>
        <taxon>Actinomycetota</taxon>
        <taxon>Actinomycetes</taxon>
        <taxon>Propionibacteriales</taxon>
        <taxon>Kribbellaceae</taxon>
        <taxon>Kribbella</taxon>
    </lineage>
</organism>
<dbReference type="Pfam" id="PF02133">
    <property type="entry name" value="Transp_cyt_pur"/>
    <property type="match status" value="1"/>
</dbReference>
<feature type="transmembrane region" description="Helical" evidence="6">
    <location>
        <begin position="96"/>
        <end position="115"/>
    </location>
</feature>
<feature type="transmembrane region" description="Helical" evidence="6">
    <location>
        <begin position="235"/>
        <end position="253"/>
    </location>
</feature>
<feature type="transmembrane region" description="Helical" evidence="6">
    <location>
        <begin position="157"/>
        <end position="175"/>
    </location>
</feature>
<evidence type="ECO:0000256" key="5">
    <source>
        <dbReference type="ARBA" id="ARBA00023136"/>
    </source>
</evidence>
<dbReference type="InterPro" id="IPR001248">
    <property type="entry name" value="Pur-cyt_permease"/>
</dbReference>
<dbReference type="GO" id="GO:0015209">
    <property type="term" value="F:cytosine transmembrane transporter activity"/>
    <property type="evidence" value="ECO:0007669"/>
    <property type="project" value="InterPro"/>
</dbReference>
<gene>
    <name evidence="7" type="ORF">BJY22_007223</name>
</gene>
<evidence type="ECO:0000256" key="2">
    <source>
        <dbReference type="ARBA" id="ARBA00008974"/>
    </source>
</evidence>
<feature type="transmembrane region" description="Helical" evidence="6">
    <location>
        <begin position="260"/>
        <end position="280"/>
    </location>
</feature>
<dbReference type="PANTHER" id="PTHR30569:SF0">
    <property type="entry name" value="CYTOSINE PERMEASE"/>
    <property type="match status" value="1"/>
</dbReference>
<comment type="caution">
    <text evidence="7">The sequence shown here is derived from an EMBL/GenBank/DDBJ whole genome shotgun (WGS) entry which is preliminary data.</text>
</comment>
<dbReference type="InterPro" id="IPR030191">
    <property type="entry name" value="CodB"/>
</dbReference>
<dbReference type="Proteomes" id="UP000555407">
    <property type="component" value="Unassembled WGS sequence"/>
</dbReference>
<dbReference type="RefSeq" id="WP_167216052.1">
    <property type="nucleotide sequence ID" value="NZ_JAASRO010000001.1"/>
</dbReference>
<accession>A0A7X6A4J0</accession>
<dbReference type="GO" id="GO:0005886">
    <property type="term" value="C:plasma membrane"/>
    <property type="evidence" value="ECO:0007669"/>
    <property type="project" value="TreeGrafter"/>
</dbReference>
<evidence type="ECO:0000256" key="1">
    <source>
        <dbReference type="ARBA" id="ARBA00004141"/>
    </source>
</evidence>
<dbReference type="PANTHER" id="PTHR30569">
    <property type="entry name" value="CYTOSINE TRANSPORTER CODB"/>
    <property type="match status" value="1"/>
</dbReference>
<dbReference type="Gene3D" id="1.10.4160.10">
    <property type="entry name" value="Hydantoin permease"/>
    <property type="match status" value="1"/>
</dbReference>
<feature type="transmembrane region" description="Helical" evidence="6">
    <location>
        <begin position="335"/>
        <end position="356"/>
    </location>
</feature>
<name>A0A7X6A4J0_9ACTN</name>
<protein>
    <submittedName>
        <fullName evidence="7">Cytosine permease</fullName>
    </submittedName>
</protein>
<keyword evidence="3 6" id="KW-0812">Transmembrane</keyword>
<feature type="transmembrane region" description="Helical" evidence="6">
    <location>
        <begin position="404"/>
        <end position="424"/>
    </location>
</feature>
<sequence length="448" mass="46490">MDNATEHDDFALSRVPVARRYHWFSIAVQRFGMLSSLASFLIGATLGFGMSFGDAVLAITLGAVILEVLTIFTGIAGQREGLSTSVLARWTGFGRAGSSLIGLAISISAIGWFGIQNAVSARGLSGLLGGLPTWGWALLFGLAVTVIVVFGFGSMAWTAYVTVPAFLVLAGWSIIVELSRHDLGSLLTAEPAGPQLTLLQGTSIVAGGFIVGAVITPDMSRFNRSAGDVVKQTVVGISLGEYVIGLIGVLLALALRTNDVIAIVTSTSGFIGTLVVVAATLKINDWNLYASSLGIVNFVDQVFGRRVHRGLVTVVVGIAGTVLGAAGILDNFTDFLVLLGVVFPPIAGIMVADYFVTRTWRAELDAGRAHDALPPTSPTWVPAGLVVWAAAAAVGHFVTWGLPSINSVVVAVVLYLAANALGLVRGVGRSSTHPHSLPQTSATPSSAG</sequence>
<feature type="transmembrane region" description="Helical" evidence="6">
    <location>
        <begin position="55"/>
        <end position="76"/>
    </location>
</feature>
<comment type="similarity">
    <text evidence="2">Belongs to the purine-cytosine permease (2.A.39) family.</text>
</comment>
<dbReference type="AlphaFoldDB" id="A0A7X6A4J0"/>
<dbReference type="EMBL" id="JAASRO010000001">
    <property type="protein sequence ID" value="NIK61506.1"/>
    <property type="molecule type" value="Genomic_DNA"/>
</dbReference>
<feature type="transmembrane region" description="Helical" evidence="6">
    <location>
        <begin position="377"/>
        <end position="398"/>
    </location>
</feature>
<evidence type="ECO:0000313" key="8">
    <source>
        <dbReference type="Proteomes" id="UP000555407"/>
    </source>
</evidence>
<reference evidence="7 8" key="1">
    <citation type="submission" date="2020-03" db="EMBL/GenBank/DDBJ databases">
        <title>Sequencing the genomes of 1000 actinobacteria strains.</title>
        <authorList>
            <person name="Klenk H.-P."/>
        </authorList>
    </citation>
    <scope>NUCLEOTIDE SEQUENCE [LARGE SCALE GENOMIC DNA]</scope>
    <source>
        <strain evidence="7 8">DSM 45490</strain>
    </source>
</reference>
<evidence type="ECO:0000313" key="7">
    <source>
        <dbReference type="EMBL" id="NIK61506.1"/>
    </source>
</evidence>
<evidence type="ECO:0000256" key="3">
    <source>
        <dbReference type="ARBA" id="ARBA00022692"/>
    </source>
</evidence>